<comment type="caution">
    <text evidence="18">The sequence shown here is derived from an EMBL/GenBank/DDBJ whole genome shotgun (WGS) entry which is preliminary data.</text>
</comment>
<keyword evidence="12" id="KW-0594">Phospholipid biosynthesis</keyword>
<dbReference type="InterPro" id="IPR012616">
    <property type="entry name" value="CDP-OH_P_trans_C"/>
</dbReference>
<dbReference type="Pfam" id="PF08009">
    <property type="entry name" value="CDP-OH_P_tran_2"/>
    <property type="match status" value="1"/>
</dbReference>
<evidence type="ECO:0000256" key="11">
    <source>
        <dbReference type="ARBA" id="ARBA00023136"/>
    </source>
</evidence>
<dbReference type="InterPro" id="IPR050324">
    <property type="entry name" value="CDP-alcohol_PTase-I"/>
</dbReference>
<dbReference type="AlphaFoldDB" id="A0A2W5FSN1"/>
<keyword evidence="9 16" id="KW-1133">Transmembrane helix</keyword>
<evidence type="ECO:0000256" key="2">
    <source>
        <dbReference type="ARBA" id="ARBA00004127"/>
    </source>
</evidence>
<feature type="transmembrane region" description="Helical" evidence="16">
    <location>
        <begin position="146"/>
        <end position="166"/>
    </location>
</feature>
<evidence type="ECO:0000256" key="9">
    <source>
        <dbReference type="ARBA" id="ARBA00022989"/>
    </source>
</evidence>
<evidence type="ECO:0000256" key="1">
    <source>
        <dbReference type="ARBA" id="ARBA00000287"/>
    </source>
</evidence>
<evidence type="ECO:0000256" key="10">
    <source>
        <dbReference type="ARBA" id="ARBA00023098"/>
    </source>
</evidence>
<dbReference type="PROSITE" id="PS00379">
    <property type="entry name" value="CDP_ALCOHOL_P_TRANSF"/>
    <property type="match status" value="1"/>
</dbReference>
<feature type="transmembrane region" description="Helical" evidence="16">
    <location>
        <begin position="178"/>
        <end position="196"/>
    </location>
</feature>
<dbReference type="Gene3D" id="1.20.120.1760">
    <property type="match status" value="1"/>
</dbReference>
<name>A0A2W5FSN1_9BACT</name>
<feature type="transmembrane region" description="Helical" evidence="16">
    <location>
        <begin position="83"/>
        <end position="103"/>
    </location>
</feature>
<evidence type="ECO:0000256" key="13">
    <source>
        <dbReference type="ARBA" id="ARBA00023264"/>
    </source>
</evidence>
<dbReference type="PANTHER" id="PTHR14269:SF61">
    <property type="entry name" value="CDP-DIACYLGLYCEROL--SERINE O-PHOSPHATIDYLTRANSFERASE"/>
    <property type="match status" value="1"/>
</dbReference>
<evidence type="ECO:0000313" key="18">
    <source>
        <dbReference type="EMBL" id="PZP57454.1"/>
    </source>
</evidence>
<sequence>MTMEPYDQQPSQAARTISIQKIVPSMITLMALIAGVTSIQMAINERYDMAVQMIVIAAILDILDGAAARALKAQSEFGAELDSLSDFLAFGVAPSVLLYVWVLDEAGKLGWIATIILPVCAALRLARFNVASKKSDDTPLWKKRFFTGVPSPAGAGLALLPVYVWLMMENNFFREFSPANWLVAVWVIIASALMVSRIPTFSIKYMKLPAKMMVPAMALVALIIAGLIHATWITLTIVGTLYAISIPVVFFRYRKLEKKYSAAPEDLSSLAFGMAASDILLPETPEDEEDIRPI</sequence>
<evidence type="ECO:0000256" key="7">
    <source>
        <dbReference type="ARBA" id="ARBA00022679"/>
    </source>
</evidence>
<reference evidence="18 19" key="1">
    <citation type="submission" date="2017-08" db="EMBL/GenBank/DDBJ databases">
        <title>Infants hospitalized years apart are colonized by the same room-sourced microbial strains.</title>
        <authorList>
            <person name="Brooks B."/>
            <person name="Olm M.R."/>
            <person name="Firek B.A."/>
            <person name="Baker R."/>
            <person name="Thomas B.C."/>
            <person name="Morowitz M.J."/>
            <person name="Banfield J.F."/>
        </authorList>
    </citation>
    <scope>NUCLEOTIDE SEQUENCE [LARGE SCALE GENOMIC DNA]</scope>
    <source>
        <strain evidence="18">S2_006_000_R2_64</strain>
    </source>
</reference>
<evidence type="ECO:0000256" key="12">
    <source>
        <dbReference type="ARBA" id="ARBA00023209"/>
    </source>
</evidence>
<dbReference type="GO" id="GO:0012505">
    <property type="term" value="C:endomembrane system"/>
    <property type="evidence" value="ECO:0007669"/>
    <property type="project" value="UniProtKB-SubCell"/>
</dbReference>
<dbReference type="InterPro" id="IPR000462">
    <property type="entry name" value="CDP-OH_P_trans"/>
</dbReference>
<evidence type="ECO:0000256" key="5">
    <source>
        <dbReference type="ARBA" id="ARBA00017171"/>
    </source>
</evidence>
<dbReference type="InterPro" id="IPR043130">
    <property type="entry name" value="CDP-OH_PTrfase_TM_dom"/>
</dbReference>
<proteinExistence type="inferred from homology"/>
<dbReference type="GO" id="GO:0003882">
    <property type="term" value="F:CDP-diacylglycerol-serine O-phosphatidyltransferase activity"/>
    <property type="evidence" value="ECO:0007669"/>
    <property type="project" value="UniProtKB-EC"/>
</dbReference>
<organism evidence="18 19">
    <name type="scientific">Micavibrio aeruginosavorus</name>
    <dbReference type="NCBI Taxonomy" id="349221"/>
    <lineage>
        <taxon>Bacteria</taxon>
        <taxon>Pseudomonadati</taxon>
        <taxon>Bdellovibrionota</taxon>
        <taxon>Bdellovibrionia</taxon>
        <taxon>Bdellovibrionales</taxon>
        <taxon>Pseudobdellovibrionaceae</taxon>
        <taxon>Micavibrio</taxon>
    </lineage>
</organism>
<keyword evidence="13" id="KW-1208">Phospholipid metabolism</keyword>
<evidence type="ECO:0000313" key="19">
    <source>
        <dbReference type="Proteomes" id="UP000249739"/>
    </source>
</evidence>
<keyword evidence="11 16" id="KW-0472">Membrane</keyword>
<dbReference type="NCBIfam" id="TIGR00473">
    <property type="entry name" value="pssA"/>
    <property type="match status" value="1"/>
</dbReference>
<dbReference type="GO" id="GO:0008654">
    <property type="term" value="P:phospholipid biosynthetic process"/>
    <property type="evidence" value="ECO:0007669"/>
    <property type="project" value="UniProtKB-KW"/>
</dbReference>
<dbReference type="InterPro" id="IPR004533">
    <property type="entry name" value="CDP-diaglyc--ser_O-PTrfase"/>
</dbReference>
<evidence type="ECO:0000259" key="17">
    <source>
        <dbReference type="Pfam" id="PF08009"/>
    </source>
</evidence>
<feature type="transmembrane region" description="Helical" evidence="16">
    <location>
        <begin position="109"/>
        <end position="126"/>
    </location>
</feature>
<dbReference type="EC" id="2.7.8.8" evidence="4"/>
<evidence type="ECO:0000256" key="4">
    <source>
        <dbReference type="ARBA" id="ARBA00013174"/>
    </source>
</evidence>
<dbReference type="InterPro" id="IPR048254">
    <property type="entry name" value="CDP_ALCOHOL_P_TRANSF_CS"/>
</dbReference>
<keyword evidence="10" id="KW-0443">Lipid metabolism</keyword>
<dbReference type="GO" id="GO:0016020">
    <property type="term" value="C:membrane"/>
    <property type="evidence" value="ECO:0007669"/>
    <property type="project" value="InterPro"/>
</dbReference>
<keyword evidence="7 15" id="KW-0808">Transferase</keyword>
<comment type="subcellular location">
    <subcellularLocation>
        <location evidence="2">Endomembrane system</location>
        <topology evidence="2">Multi-pass membrane protein</topology>
    </subcellularLocation>
</comment>
<evidence type="ECO:0000256" key="14">
    <source>
        <dbReference type="ARBA" id="ARBA00032361"/>
    </source>
</evidence>
<evidence type="ECO:0000256" key="8">
    <source>
        <dbReference type="ARBA" id="ARBA00022692"/>
    </source>
</evidence>
<evidence type="ECO:0000256" key="3">
    <source>
        <dbReference type="ARBA" id="ARBA00010441"/>
    </source>
</evidence>
<comment type="catalytic activity">
    <reaction evidence="1">
        <text>a CDP-1,2-diacyl-sn-glycerol + L-serine = a 1,2-diacyl-sn-glycero-3-phospho-L-serine + CMP + H(+)</text>
        <dbReference type="Rhea" id="RHEA:16913"/>
        <dbReference type="ChEBI" id="CHEBI:15378"/>
        <dbReference type="ChEBI" id="CHEBI:33384"/>
        <dbReference type="ChEBI" id="CHEBI:57262"/>
        <dbReference type="ChEBI" id="CHEBI:58332"/>
        <dbReference type="ChEBI" id="CHEBI:60377"/>
        <dbReference type="EC" id="2.7.8.8"/>
    </reaction>
</comment>
<feature type="transmembrane region" description="Helical" evidence="16">
    <location>
        <begin position="21"/>
        <end position="43"/>
    </location>
</feature>
<comment type="similarity">
    <text evidence="3 15">Belongs to the CDP-alcohol phosphatidyltransferase class-I family.</text>
</comment>
<evidence type="ECO:0000256" key="6">
    <source>
        <dbReference type="ARBA" id="ARBA00022516"/>
    </source>
</evidence>
<protein>
    <recommendedName>
        <fullName evidence="5">CDP-diacylglycerol--serine O-phosphatidyltransferase</fullName>
        <ecNumber evidence="4">2.7.8.8</ecNumber>
    </recommendedName>
    <alternativeName>
        <fullName evidence="14">Phosphatidylserine synthase</fullName>
    </alternativeName>
</protein>
<feature type="transmembrane region" description="Helical" evidence="16">
    <location>
        <begin position="232"/>
        <end position="251"/>
    </location>
</feature>
<accession>A0A2W5FSN1</accession>
<keyword evidence="8 16" id="KW-0812">Transmembrane</keyword>
<evidence type="ECO:0000256" key="16">
    <source>
        <dbReference type="SAM" id="Phobius"/>
    </source>
</evidence>
<gene>
    <name evidence="18" type="primary">pssA</name>
    <name evidence="18" type="ORF">DI586_00015</name>
</gene>
<evidence type="ECO:0000256" key="15">
    <source>
        <dbReference type="RuleBase" id="RU003750"/>
    </source>
</evidence>
<keyword evidence="6" id="KW-0444">Lipid biosynthesis</keyword>
<feature type="domain" description="CDP-alcohol phosphatidyltransferase C-terminal" evidence="17">
    <location>
        <begin position="212"/>
        <end position="247"/>
    </location>
</feature>
<dbReference type="Proteomes" id="UP000249739">
    <property type="component" value="Unassembled WGS sequence"/>
</dbReference>
<dbReference type="EMBL" id="QFOT01000001">
    <property type="protein sequence ID" value="PZP57454.1"/>
    <property type="molecule type" value="Genomic_DNA"/>
</dbReference>
<dbReference type="Pfam" id="PF01066">
    <property type="entry name" value="CDP-OH_P_transf"/>
    <property type="match status" value="1"/>
</dbReference>
<dbReference type="PANTHER" id="PTHR14269">
    <property type="entry name" value="CDP-DIACYLGLYCEROL--GLYCEROL-3-PHOSPHATE 3-PHOSPHATIDYLTRANSFERASE-RELATED"/>
    <property type="match status" value="1"/>
</dbReference>